<organism evidence="2 3">
    <name type="scientific">Nesidiocoris tenuis</name>
    <dbReference type="NCBI Taxonomy" id="355587"/>
    <lineage>
        <taxon>Eukaryota</taxon>
        <taxon>Metazoa</taxon>
        <taxon>Ecdysozoa</taxon>
        <taxon>Arthropoda</taxon>
        <taxon>Hexapoda</taxon>
        <taxon>Insecta</taxon>
        <taxon>Pterygota</taxon>
        <taxon>Neoptera</taxon>
        <taxon>Paraneoptera</taxon>
        <taxon>Hemiptera</taxon>
        <taxon>Heteroptera</taxon>
        <taxon>Panheteroptera</taxon>
        <taxon>Cimicomorpha</taxon>
        <taxon>Miridae</taxon>
        <taxon>Dicyphina</taxon>
        <taxon>Nesidiocoris</taxon>
    </lineage>
</organism>
<proteinExistence type="predicted"/>
<evidence type="ECO:0000313" key="3">
    <source>
        <dbReference type="Proteomes" id="UP001307889"/>
    </source>
</evidence>
<reference evidence="2 3" key="1">
    <citation type="submission" date="2023-09" db="EMBL/GenBank/DDBJ databases">
        <title>Nesidiocoris tenuis whole genome shotgun sequence.</title>
        <authorList>
            <person name="Shibata T."/>
            <person name="Shimoda M."/>
            <person name="Kobayashi T."/>
            <person name="Uehara T."/>
        </authorList>
    </citation>
    <scope>NUCLEOTIDE SEQUENCE [LARGE SCALE GENOMIC DNA]</scope>
    <source>
        <strain evidence="2 3">Japan</strain>
    </source>
</reference>
<evidence type="ECO:0000256" key="1">
    <source>
        <dbReference type="SAM" id="MobiDB-lite"/>
    </source>
</evidence>
<evidence type="ECO:0000313" key="2">
    <source>
        <dbReference type="EMBL" id="BES99435.1"/>
    </source>
</evidence>
<name>A0ABN7B8A7_9HEMI</name>
<feature type="compositionally biased region" description="Polar residues" evidence="1">
    <location>
        <begin position="79"/>
        <end position="88"/>
    </location>
</feature>
<dbReference type="EMBL" id="AP028918">
    <property type="protein sequence ID" value="BES99435.1"/>
    <property type="molecule type" value="Genomic_DNA"/>
</dbReference>
<gene>
    <name evidence="2" type="ORF">NTJ_12252</name>
</gene>
<keyword evidence="3" id="KW-1185">Reference proteome</keyword>
<protein>
    <submittedName>
        <fullName evidence="2">Uncharacterized protein</fullName>
    </submittedName>
</protein>
<sequence>MADNGATKGPSPKSFLVHPNSLSTPEGRARVMDRGASSKKRPPQPSYAVWPYTENAKTPEPDVINTVSTSAGNADVGNITFTRSPNTA</sequence>
<dbReference type="Proteomes" id="UP001307889">
    <property type="component" value="Chromosome 10"/>
</dbReference>
<accession>A0ABN7B8A7</accession>
<feature type="region of interest" description="Disordered" evidence="1">
    <location>
        <begin position="1"/>
        <end position="88"/>
    </location>
</feature>